<comment type="caution">
    <text evidence="1">The sequence shown here is derived from an EMBL/GenBank/DDBJ whole genome shotgun (WGS) entry which is preliminary data.</text>
</comment>
<keyword evidence="2" id="KW-1185">Reference proteome</keyword>
<name>A0A367J288_RHIST</name>
<dbReference type="STRING" id="4846.A0A367J288"/>
<sequence length="131" mass="15280">GIRQSNDFDSVFQRFMNQRIEKDQWEVVLKEMFRVLKRGGQLELVEAELLNHRGGPALNRLQSFYGDYCIKNNLNLDFATMTQTLKQLGFEEVSQSTFDIPLGEWPEDAVKSRIKELWIYESGNKKSACQE</sequence>
<accession>A0A367J288</accession>
<dbReference type="AlphaFoldDB" id="A0A367J288"/>
<evidence type="ECO:0000313" key="2">
    <source>
        <dbReference type="Proteomes" id="UP000253551"/>
    </source>
</evidence>
<dbReference type="InterPro" id="IPR029063">
    <property type="entry name" value="SAM-dependent_MTases_sf"/>
</dbReference>
<proteinExistence type="predicted"/>
<dbReference type="EMBL" id="PJQM01004555">
    <property type="protein sequence ID" value="RCH84057.1"/>
    <property type="molecule type" value="Genomic_DNA"/>
</dbReference>
<gene>
    <name evidence="1" type="ORF">CU098_009386</name>
</gene>
<dbReference type="Proteomes" id="UP000253551">
    <property type="component" value="Unassembled WGS sequence"/>
</dbReference>
<dbReference type="OrthoDB" id="2013972at2759"/>
<organism evidence="1 2">
    <name type="scientific">Rhizopus stolonifer</name>
    <name type="common">Rhizopus nigricans</name>
    <dbReference type="NCBI Taxonomy" id="4846"/>
    <lineage>
        <taxon>Eukaryota</taxon>
        <taxon>Fungi</taxon>
        <taxon>Fungi incertae sedis</taxon>
        <taxon>Mucoromycota</taxon>
        <taxon>Mucoromycotina</taxon>
        <taxon>Mucoromycetes</taxon>
        <taxon>Mucorales</taxon>
        <taxon>Mucorineae</taxon>
        <taxon>Rhizopodaceae</taxon>
        <taxon>Rhizopus</taxon>
    </lineage>
</organism>
<dbReference type="Gene3D" id="3.40.50.150">
    <property type="entry name" value="Vaccinia Virus protein VP39"/>
    <property type="match status" value="1"/>
</dbReference>
<dbReference type="SUPFAM" id="SSF53335">
    <property type="entry name" value="S-adenosyl-L-methionine-dependent methyltransferases"/>
    <property type="match status" value="1"/>
</dbReference>
<reference evidence="1 2" key="1">
    <citation type="journal article" date="2018" name="G3 (Bethesda)">
        <title>Phylogenetic and Phylogenomic Definition of Rhizopus Species.</title>
        <authorList>
            <person name="Gryganskyi A.P."/>
            <person name="Golan J."/>
            <person name="Dolatabadi S."/>
            <person name="Mondo S."/>
            <person name="Robb S."/>
            <person name="Idnurm A."/>
            <person name="Muszewska A."/>
            <person name="Steczkiewicz K."/>
            <person name="Masonjones S."/>
            <person name="Liao H.L."/>
            <person name="Gajdeczka M.T."/>
            <person name="Anike F."/>
            <person name="Vuek A."/>
            <person name="Anishchenko I.M."/>
            <person name="Voigt K."/>
            <person name="de Hoog G.S."/>
            <person name="Smith M.E."/>
            <person name="Heitman J."/>
            <person name="Vilgalys R."/>
            <person name="Stajich J.E."/>
        </authorList>
    </citation>
    <scope>NUCLEOTIDE SEQUENCE [LARGE SCALE GENOMIC DNA]</scope>
    <source>
        <strain evidence="1 2">LSU 92-RS-03</strain>
    </source>
</reference>
<evidence type="ECO:0000313" key="1">
    <source>
        <dbReference type="EMBL" id="RCH84057.1"/>
    </source>
</evidence>
<protein>
    <submittedName>
        <fullName evidence="1">Uncharacterized protein</fullName>
    </submittedName>
</protein>
<feature type="non-terminal residue" evidence="1">
    <location>
        <position position="1"/>
    </location>
</feature>